<dbReference type="Proteomes" id="UP000789719">
    <property type="component" value="Unassembled WGS sequence"/>
</dbReference>
<dbReference type="SUPFAM" id="SSF52540">
    <property type="entry name" value="P-loop containing nucleoside triphosphate hydrolases"/>
    <property type="match status" value="1"/>
</dbReference>
<dbReference type="InterPro" id="IPR027417">
    <property type="entry name" value="P-loop_NTPase"/>
</dbReference>
<dbReference type="PANTHER" id="PTHR30050:SF4">
    <property type="entry name" value="ATP-BINDING PROTEIN RV3427C IN INSERTION SEQUENCE-RELATED"/>
    <property type="match status" value="1"/>
</dbReference>
<proteinExistence type="predicted"/>
<keyword evidence="3" id="KW-1185">Reference proteome</keyword>
<dbReference type="Pfam" id="PF01695">
    <property type="entry name" value="IstB_IS21"/>
    <property type="match status" value="1"/>
</dbReference>
<sequence length="267" mass="30393">MSDLKAIRFDNLQVSVQRLAAQHGIDLDNVTETIEERGKRLAKEAYQSYLRRSNRDAWRMSVWSGHAAKRFTFADWDVTVQGDSQLAAEIGNQAYKLTQQIFKQPMNVLLLGKGGVGKTSLALAMLYKLAEQFSVMFVSTTELAGMLNNQYSYADAKERIRKIEEAMKTVDVLILDDFGTEGGMKIINGSSENIQPVRKDMQELLFRVADERIDAERNCAKRTTIITTNNTQKQLEMMYNPKLISRLLPKAEEQRIKFNGMGDVRRV</sequence>
<dbReference type="InterPro" id="IPR003593">
    <property type="entry name" value="AAA+_ATPase"/>
</dbReference>
<evidence type="ECO:0000259" key="1">
    <source>
        <dbReference type="SMART" id="SM00382"/>
    </source>
</evidence>
<dbReference type="RefSeq" id="WP_230097722.1">
    <property type="nucleotide sequence ID" value="NZ_CAKKNT010000001.1"/>
</dbReference>
<accession>A0ABN8BMQ1</accession>
<evidence type="ECO:0000313" key="3">
    <source>
        <dbReference type="Proteomes" id="UP000789719"/>
    </source>
</evidence>
<dbReference type="PANTHER" id="PTHR30050">
    <property type="entry name" value="CHROMOSOMAL REPLICATION INITIATOR PROTEIN DNAA"/>
    <property type="match status" value="1"/>
</dbReference>
<dbReference type="Gene3D" id="3.40.50.300">
    <property type="entry name" value="P-loop containing nucleotide triphosphate hydrolases"/>
    <property type="match status" value="1"/>
</dbReference>
<reference evidence="2 3" key="1">
    <citation type="submission" date="2021-11" db="EMBL/GenBank/DDBJ databases">
        <authorList>
            <person name="Depoorter E."/>
        </authorList>
    </citation>
    <scope>NUCLEOTIDE SEQUENCE [LARGE SCALE GENOMIC DNA]</scope>
    <source>
        <strain evidence="2 3">LMG 24286</strain>
    </source>
</reference>
<protein>
    <recommendedName>
        <fullName evidence="1">AAA+ ATPase domain-containing protein</fullName>
    </recommendedName>
</protein>
<feature type="domain" description="AAA+ ATPase" evidence="1">
    <location>
        <begin position="104"/>
        <end position="258"/>
    </location>
</feature>
<comment type="caution">
    <text evidence="2">The sequence shown here is derived from an EMBL/GenBank/DDBJ whole genome shotgun (WGS) entry which is preliminary data.</text>
</comment>
<name>A0ABN8BMQ1_9LACO</name>
<evidence type="ECO:0000313" key="2">
    <source>
        <dbReference type="EMBL" id="CAH0417590.1"/>
    </source>
</evidence>
<dbReference type="InterPro" id="IPR002611">
    <property type="entry name" value="IstB_ATP-bd"/>
</dbReference>
<dbReference type="SMART" id="SM00382">
    <property type="entry name" value="AAA"/>
    <property type="match status" value="1"/>
</dbReference>
<dbReference type="EMBL" id="CAKKNT010000001">
    <property type="protein sequence ID" value="CAH0417590.1"/>
    <property type="molecule type" value="Genomic_DNA"/>
</dbReference>
<organism evidence="2 3">
    <name type="scientific">Periweissella ghanensis</name>
    <dbReference type="NCBI Taxonomy" id="467997"/>
    <lineage>
        <taxon>Bacteria</taxon>
        <taxon>Bacillati</taxon>
        <taxon>Bacillota</taxon>
        <taxon>Bacilli</taxon>
        <taxon>Lactobacillales</taxon>
        <taxon>Lactobacillaceae</taxon>
        <taxon>Periweissella</taxon>
    </lineage>
</organism>
<gene>
    <name evidence="2" type="ORF">WGH24286_00002</name>
</gene>